<dbReference type="Pfam" id="PF01431">
    <property type="entry name" value="Peptidase_M13"/>
    <property type="match status" value="1"/>
</dbReference>
<dbReference type="GO" id="GO:0046872">
    <property type="term" value="F:metal ion binding"/>
    <property type="evidence" value="ECO:0007669"/>
    <property type="project" value="UniProtKB-KW"/>
</dbReference>
<feature type="signal peptide" evidence="9">
    <location>
        <begin position="1"/>
        <end position="32"/>
    </location>
</feature>
<dbReference type="PANTHER" id="PTHR11733">
    <property type="entry name" value="ZINC METALLOPROTEASE FAMILY M13 NEPRILYSIN-RELATED"/>
    <property type="match status" value="1"/>
</dbReference>
<dbReference type="GO" id="GO:0005886">
    <property type="term" value="C:plasma membrane"/>
    <property type="evidence" value="ECO:0007669"/>
    <property type="project" value="UniProtKB-SubCell"/>
</dbReference>
<evidence type="ECO:0000256" key="1">
    <source>
        <dbReference type="ARBA" id="ARBA00001947"/>
    </source>
</evidence>
<comment type="cofactor">
    <cofactor evidence="1">
        <name>Zn(2+)</name>
        <dbReference type="ChEBI" id="CHEBI:29105"/>
    </cofactor>
</comment>
<dbReference type="PANTHER" id="PTHR11733:SF241">
    <property type="entry name" value="GH26575P-RELATED"/>
    <property type="match status" value="1"/>
</dbReference>
<evidence type="ECO:0000256" key="5">
    <source>
        <dbReference type="ARBA" id="ARBA00022723"/>
    </source>
</evidence>
<dbReference type="SUPFAM" id="SSF55486">
    <property type="entry name" value="Metalloproteases ('zincins'), catalytic domain"/>
    <property type="match status" value="1"/>
</dbReference>
<dbReference type="OrthoDB" id="6475849at2759"/>
<sequence>MKCNMFVIVNNALLGGIVVFLIISALSATCEAKPASTEAPPEEAENGSGSDIGIGIGRDDIDADTVGVGAETNDNIITDANAEFLKTYAARMLTYMNRSVSPCDDFYEYACGNWRNVKQDKQTMHKRNNLLDIVYSLGDAVEQLLIKSADELGLDYRSELRIAQQFYNDCLTADLYPLKADDPAYLDLIRSVGGFPAIDDAWQSANFSWFNMSAHLTNYGAEGLINEEILPQFPFAPYFKLPELGFDYIVHSDNIETNTTRGYKLNEKRMRDYLGCFALEEDKISEVISGVFAFWRDVLEIGDRFEEDSDKCDVMTTTLGIEEFSQWPSYYEIAWKGENFSSYSPERYCDYFYVELSKVCEKHKPAVANYLAMKLLYEMDAKLKDVKYQRDHCVISVQYSLPYLLDKLYLAEYFTDETRTEIAAIINELRKSLRLVLENADWLDEATREQALLKESTIESRIGSFKDPDLTERLIREINNLTVISGNYAKNRVELKRFSTFMRRYNGHNYNQLPNTTKPLELLMGMQVNAFYYNVDNSINVMAGILHPPAYHKAWPNSLKFGTIGYLVGHEFTHGFDSVGSRYDSKGDARNWWSKKSSAVFNERAQCYVNHYNSYRIPEINRKINGNQTMDENIADGGGLREALSAYRSYIKQLQKDEDTYSLKNEQMPGLDLSPEQLFYLGFAQVWCAAYEEEHYWEELTNEHTMDKYRVLGAVTNNDEFAQAYNCSLGTPMNPKPDKCRVW</sequence>
<dbReference type="Gene3D" id="1.10.1380.10">
    <property type="entry name" value="Neutral endopeptidase , domain2"/>
    <property type="match status" value="1"/>
</dbReference>
<dbReference type="InterPro" id="IPR042089">
    <property type="entry name" value="Peptidase_M13_dom_2"/>
</dbReference>
<evidence type="ECO:0000256" key="7">
    <source>
        <dbReference type="ARBA" id="ARBA00022833"/>
    </source>
</evidence>
<keyword evidence="8" id="KW-0482">Metalloprotease</keyword>
<dbReference type="AlphaFoldDB" id="A0A6J2T6X5"/>
<keyword evidence="5" id="KW-0479">Metal-binding</keyword>
<feature type="domain" description="Peptidase M13 N-terminal" evidence="11">
    <location>
        <begin position="102"/>
        <end position="463"/>
    </location>
</feature>
<dbReference type="PRINTS" id="PR00786">
    <property type="entry name" value="NEPRILYSIN"/>
</dbReference>
<evidence type="ECO:0000256" key="8">
    <source>
        <dbReference type="ARBA" id="ARBA00023049"/>
    </source>
</evidence>
<dbReference type="RefSeq" id="XP_030370868.1">
    <property type="nucleotide sequence ID" value="XM_030515008.1"/>
</dbReference>
<dbReference type="Gene3D" id="3.40.390.10">
    <property type="entry name" value="Collagenase (Catalytic Domain)"/>
    <property type="match status" value="1"/>
</dbReference>
<dbReference type="InterPro" id="IPR024079">
    <property type="entry name" value="MetalloPept_cat_dom_sf"/>
</dbReference>
<accession>A0A6J2T6X5</accession>
<evidence type="ECO:0000313" key="13">
    <source>
        <dbReference type="RefSeq" id="XP_030370868.1"/>
    </source>
</evidence>
<keyword evidence="7" id="KW-0862">Zinc</keyword>
<protein>
    <submittedName>
        <fullName evidence="13">Membrane metallo-endopeptidase-like 1</fullName>
    </submittedName>
</protein>
<gene>
    <name evidence="13" type="primary">LOC115621379</name>
</gene>
<dbReference type="Pfam" id="PF05649">
    <property type="entry name" value="Peptidase_M13_N"/>
    <property type="match status" value="1"/>
</dbReference>
<dbReference type="InterPro" id="IPR008753">
    <property type="entry name" value="Peptidase_M13_N"/>
</dbReference>
<name>A0A6J2T6X5_DROLE</name>
<evidence type="ECO:0000256" key="3">
    <source>
        <dbReference type="ARBA" id="ARBA00007357"/>
    </source>
</evidence>
<dbReference type="GO" id="GO:0016485">
    <property type="term" value="P:protein processing"/>
    <property type="evidence" value="ECO:0007669"/>
    <property type="project" value="TreeGrafter"/>
</dbReference>
<evidence type="ECO:0000256" key="6">
    <source>
        <dbReference type="ARBA" id="ARBA00022801"/>
    </source>
</evidence>
<feature type="domain" description="Peptidase M13 C-terminal" evidence="10">
    <location>
        <begin position="529"/>
        <end position="739"/>
    </location>
</feature>
<comment type="similarity">
    <text evidence="3">Belongs to the peptidase M13 family.</text>
</comment>
<dbReference type="CDD" id="cd08662">
    <property type="entry name" value="M13"/>
    <property type="match status" value="1"/>
</dbReference>
<keyword evidence="12" id="KW-1185">Reference proteome</keyword>
<organism evidence="12 13">
    <name type="scientific">Drosophila lebanonensis</name>
    <name type="common">Fruit fly</name>
    <name type="synonym">Scaptodrosophila lebanonensis</name>
    <dbReference type="NCBI Taxonomy" id="7225"/>
    <lineage>
        <taxon>Eukaryota</taxon>
        <taxon>Metazoa</taxon>
        <taxon>Ecdysozoa</taxon>
        <taxon>Arthropoda</taxon>
        <taxon>Hexapoda</taxon>
        <taxon>Insecta</taxon>
        <taxon>Pterygota</taxon>
        <taxon>Neoptera</taxon>
        <taxon>Endopterygota</taxon>
        <taxon>Diptera</taxon>
        <taxon>Brachycera</taxon>
        <taxon>Muscomorpha</taxon>
        <taxon>Ephydroidea</taxon>
        <taxon>Drosophilidae</taxon>
        <taxon>Scaptodrosophila</taxon>
    </lineage>
</organism>
<dbReference type="GO" id="GO:0004222">
    <property type="term" value="F:metalloendopeptidase activity"/>
    <property type="evidence" value="ECO:0007669"/>
    <property type="project" value="InterPro"/>
</dbReference>
<evidence type="ECO:0000256" key="9">
    <source>
        <dbReference type="SAM" id="SignalP"/>
    </source>
</evidence>
<feature type="chain" id="PRO_5026830562" evidence="9">
    <location>
        <begin position="33"/>
        <end position="743"/>
    </location>
</feature>
<evidence type="ECO:0000256" key="4">
    <source>
        <dbReference type="ARBA" id="ARBA00022670"/>
    </source>
</evidence>
<evidence type="ECO:0000313" key="12">
    <source>
        <dbReference type="Proteomes" id="UP000504634"/>
    </source>
</evidence>
<reference evidence="13" key="1">
    <citation type="submission" date="2025-08" db="UniProtKB">
        <authorList>
            <consortium name="RefSeq"/>
        </authorList>
    </citation>
    <scope>IDENTIFICATION</scope>
    <source>
        <strain evidence="13">11010-0011.00</strain>
        <tissue evidence="13">Whole body</tissue>
    </source>
</reference>
<comment type="subcellular location">
    <subcellularLocation>
        <location evidence="2">Cell membrane</location>
        <topology evidence="2">Single-pass type II membrane protein</topology>
    </subcellularLocation>
</comment>
<dbReference type="GeneID" id="115621379"/>
<dbReference type="PROSITE" id="PS51885">
    <property type="entry name" value="NEPRILYSIN"/>
    <property type="match status" value="1"/>
</dbReference>
<keyword evidence="4" id="KW-0645">Protease</keyword>
<keyword evidence="6" id="KW-0378">Hydrolase</keyword>
<keyword evidence="9" id="KW-0732">Signal</keyword>
<evidence type="ECO:0000259" key="11">
    <source>
        <dbReference type="Pfam" id="PF05649"/>
    </source>
</evidence>
<proteinExistence type="inferred from homology"/>
<dbReference type="Proteomes" id="UP000504634">
    <property type="component" value="Unplaced"/>
</dbReference>
<dbReference type="InterPro" id="IPR000718">
    <property type="entry name" value="Peptidase_M13"/>
</dbReference>
<dbReference type="InterPro" id="IPR018497">
    <property type="entry name" value="Peptidase_M13_C"/>
</dbReference>
<evidence type="ECO:0000256" key="2">
    <source>
        <dbReference type="ARBA" id="ARBA00004401"/>
    </source>
</evidence>
<evidence type="ECO:0000259" key="10">
    <source>
        <dbReference type="Pfam" id="PF01431"/>
    </source>
</evidence>